<dbReference type="RefSeq" id="WP_193150845.1">
    <property type="nucleotide sequence ID" value="NZ_CP041235.1"/>
</dbReference>
<feature type="coiled-coil region" evidence="1">
    <location>
        <begin position="34"/>
        <end position="82"/>
    </location>
</feature>
<accession>A0A7M1AYG1</accession>
<name>A0A7M1AYG1_9BACT</name>
<dbReference type="Pfam" id="PF05565">
    <property type="entry name" value="Sipho_Gp157"/>
    <property type="match status" value="1"/>
</dbReference>
<organism evidence="2 3">
    <name type="scientific">Sulfurimonas sediminis</name>
    <dbReference type="NCBI Taxonomy" id="2590020"/>
    <lineage>
        <taxon>Bacteria</taxon>
        <taxon>Pseudomonadati</taxon>
        <taxon>Campylobacterota</taxon>
        <taxon>Epsilonproteobacteria</taxon>
        <taxon>Campylobacterales</taxon>
        <taxon>Sulfurimonadaceae</taxon>
        <taxon>Sulfurimonas</taxon>
    </lineage>
</organism>
<evidence type="ECO:0000313" key="3">
    <source>
        <dbReference type="Proteomes" id="UP000593719"/>
    </source>
</evidence>
<sequence>MKLIDIASEFQAIYEMASDTDDIETITKLYNELNEDLEVKADSVRVVLAKLKSDSDYLTSEIKRLQERKKSIEKNAENLKSLLMWTLQKVGIPKLKTAKATFYFATSKSLQVSDEVKLSSLPDEYIQIEYKTNKKALKEAIEAGKEIPGVTIVENETLRIR</sequence>
<reference evidence="2 3" key="1">
    <citation type="submission" date="2019-06" db="EMBL/GenBank/DDBJ databases">
        <title>Sulfurimonas gotlandica sp. nov., a chemoautotrophic and psychrotolerant epsilonproteobacterium isolated from a pelagic redoxcline, and an emended description of the genus Sulfurimonas.</title>
        <authorList>
            <person name="Wang S."/>
            <person name="Jiang L."/>
            <person name="Shao Z."/>
        </authorList>
    </citation>
    <scope>NUCLEOTIDE SEQUENCE [LARGE SCALE GENOMIC DNA]</scope>
    <source>
        <strain evidence="2 3">S2-6</strain>
    </source>
</reference>
<gene>
    <name evidence="2" type="ORF">FJR45_00340</name>
</gene>
<dbReference type="EMBL" id="CP041235">
    <property type="protein sequence ID" value="QOP42484.1"/>
    <property type="molecule type" value="Genomic_DNA"/>
</dbReference>
<dbReference type="SUPFAM" id="SSF161266">
    <property type="entry name" value="Gam-like"/>
    <property type="match status" value="1"/>
</dbReference>
<dbReference type="AlphaFoldDB" id="A0A7M1AYG1"/>
<evidence type="ECO:0000256" key="1">
    <source>
        <dbReference type="SAM" id="Coils"/>
    </source>
</evidence>
<protein>
    <submittedName>
        <fullName evidence="2">Siphovirus Gp157 family protein</fullName>
    </submittedName>
</protein>
<keyword evidence="3" id="KW-1185">Reference proteome</keyword>
<keyword evidence="1" id="KW-0175">Coiled coil</keyword>
<dbReference type="KEGG" id="ssei:FJR45_00340"/>
<dbReference type="Proteomes" id="UP000593719">
    <property type="component" value="Chromosome"/>
</dbReference>
<dbReference type="InterPro" id="IPR008840">
    <property type="entry name" value="Sipho_Gp157"/>
</dbReference>
<proteinExistence type="predicted"/>
<evidence type="ECO:0000313" key="2">
    <source>
        <dbReference type="EMBL" id="QOP42484.1"/>
    </source>
</evidence>